<evidence type="ECO:0008006" key="3">
    <source>
        <dbReference type="Google" id="ProtNLM"/>
    </source>
</evidence>
<gene>
    <name evidence="1" type="ORF">CK203_012725</name>
</gene>
<accession>A0A438KN19</accession>
<reference evidence="1 2" key="1">
    <citation type="journal article" date="2018" name="PLoS Genet.">
        <title>Population sequencing reveals clonal diversity and ancestral inbreeding in the grapevine cultivar Chardonnay.</title>
        <authorList>
            <person name="Roach M.J."/>
            <person name="Johnson D.L."/>
            <person name="Bohlmann J."/>
            <person name="van Vuuren H.J."/>
            <person name="Jones S.J."/>
            <person name="Pretorius I.S."/>
            <person name="Schmidt S.A."/>
            <person name="Borneman A.R."/>
        </authorList>
    </citation>
    <scope>NUCLEOTIDE SEQUENCE [LARGE SCALE GENOMIC DNA]</scope>
    <source>
        <strain evidence="2">cv. Chardonnay</strain>
        <tissue evidence="1">Leaf</tissue>
    </source>
</reference>
<evidence type="ECO:0000313" key="2">
    <source>
        <dbReference type="Proteomes" id="UP000288805"/>
    </source>
</evidence>
<organism evidence="1 2">
    <name type="scientific">Vitis vinifera</name>
    <name type="common">Grape</name>
    <dbReference type="NCBI Taxonomy" id="29760"/>
    <lineage>
        <taxon>Eukaryota</taxon>
        <taxon>Viridiplantae</taxon>
        <taxon>Streptophyta</taxon>
        <taxon>Embryophyta</taxon>
        <taxon>Tracheophyta</taxon>
        <taxon>Spermatophyta</taxon>
        <taxon>Magnoliopsida</taxon>
        <taxon>eudicotyledons</taxon>
        <taxon>Gunneridae</taxon>
        <taxon>Pentapetalae</taxon>
        <taxon>rosids</taxon>
        <taxon>Vitales</taxon>
        <taxon>Vitaceae</taxon>
        <taxon>Viteae</taxon>
        <taxon>Vitis</taxon>
    </lineage>
</organism>
<dbReference type="Proteomes" id="UP000288805">
    <property type="component" value="Unassembled WGS sequence"/>
</dbReference>
<dbReference type="EMBL" id="QGNW01000003">
    <property type="protein sequence ID" value="RVX22599.1"/>
    <property type="molecule type" value="Genomic_DNA"/>
</dbReference>
<proteinExistence type="predicted"/>
<sequence>MFVEIERSLRVRKFLDWGAVDTRGAAGVVGCMGLPMENLWAELGSIKELWDYPWCVGEDFNVFRFPRERNRGERNHFSGLLQCSLSRPMSGHSPILLDKRGVRTGRTPFRFKNMWLKVWNKEVFGNVAIQKELALKQVGAELPIGEGQGGEFLVKFLDKRQGGEAWRTHKINWFI</sequence>
<comment type="caution">
    <text evidence="1">The sequence shown here is derived from an EMBL/GenBank/DDBJ whole genome shotgun (WGS) entry which is preliminary data.</text>
</comment>
<protein>
    <recommendedName>
        <fullName evidence="3">DUF4283 domain-containing protein</fullName>
    </recommendedName>
</protein>
<name>A0A438KN19_VITVI</name>
<dbReference type="AlphaFoldDB" id="A0A438KN19"/>
<evidence type="ECO:0000313" key="1">
    <source>
        <dbReference type="EMBL" id="RVX22599.1"/>
    </source>
</evidence>